<organism evidence="3 4">
    <name type="scientific">Lysobacter niastensis</name>
    <dbReference type="NCBI Taxonomy" id="380629"/>
    <lineage>
        <taxon>Bacteria</taxon>
        <taxon>Pseudomonadati</taxon>
        <taxon>Pseudomonadota</taxon>
        <taxon>Gammaproteobacteria</taxon>
        <taxon>Lysobacterales</taxon>
        <taxon>Lysobacteraceae</taxon>
        <taxon>Lysobacter</taxon>
    </lineage>
</organism>
<name>A0ABS0BAF8_9GAMM</name>
<dbReference type="SUPFAM" id="SSF54427">
    <property type="entry name" value="NTF2-like"/>
    <property type="match status" value="1"/>
</dbReference>
<evidence type="ECO:0000256" key="1">
    <source>
        <dbReference type="SAM" id="SignalP"/>
    </source>
</evidence>
<dbReference type="InterPro" id="IPR027843">
    <property type="entry name" value="DUF4440"/>
</dbReference>
<dbReference type="InterPro" id="IPR032710">
    <property type="entry name" value="NTF2-like_dom_sf"/>
</dbReference>
<feature type="domain" description="DUF4440" evidence="2">
    <location>
        <begin position="35"/>
        <end position="148"/>
    </location>
</feature>
<feature type="signal peptide" evidence="1">
    <location>
        <begin position="1"/>
        <end position="16"/>
    </location>
</feature>
<protein>
    <submittedName>
        <fullName evidence="3">Nuclear transport factor 2 family protein</fullName>
    </submittedName>
</protein>
<comment type="caution">
    <text evidence="3">The sequence shown here is derived from an EMBL/GenBank/DDBJ whole genome shotgun (WGS) entry which is preliminary data.</text>
</comment>
<feature type="chain" id="PRO_5046108991" evidence="1">
    <location>
        <begin position="17"/>
        <end position="160"/>
    </location>
</feature>
<evidence type="ECO:0000259" key="2">
    <source>
        <dbReference type="Pfam" id="PF14534"/>
    </source>
</evidence>
<keyword evidence="1" id="KW-0732">Signal</keyword>
<gene>
    <name evidence="3" type="ORF">IU514_08225</name>
</gene>
<sequence>MAATLVAMAMSGAAAAGSSDDQPAMQPAGSLRDTVAALDAAVFDAFNLCSTPAQLDRHAGYFASDVEFYHDTGGVTWSRTKMLQNTAKHVCGKFRRELVPGTLKVFPIKDYGAVAQGAHRFCQFNSGKCEGMADFVIVWHNQNGRWKITRVLSYGHRPND</sequence>
<reference evidence="3 4" key="1">
    <citation type="submission" date="2020-11" db="EMBL/GenBank/DDBJ databases">
        <title>Draft Genome Sequence and Secondary Metabolite Biosynthetic Potential of the Lysobacter niastensis Type strain DSM 18481.</title>
        <authorList>
            <person name="Turrini P."/>
            <person name="Artuso I."/>
            <person name="Tescari M."/>
            <person name="Lugli G.A."/>
            <person name="Frangipani E."/>
            <person name="Ventura M."/>
            <person name="Visca P."/>
        </authorList>
    </citation>
    <scope>NUCLEOTIDE SEQUENCE [LARGE SCALE GENOMIC DNA]</scope>
    <source>
        <strain evidence="3 4">DSM 18481</strain>
    </source>
</reference>
<dbReference type="Proteomes" id="UP001429984">
    <property type="component" value="Unassembled WGS sequence"/>
</dbReference>
<evidence type="ECO:0000313" key="3">
    <source>
        <dbReference type="EMBL" id="MBF6024014.1"/>
    </source>
</evidence>
<proteinExistence type="predicted"/>
<accession>A0ABS0BAF8</accession>
<dbReference type="Pfam" id="PF14534">
    <property type="entry name" value="DUF4440"/>
    <property type="match status" value="1"/>
</dbReference>
<keyword evidence="4" id="KW-1185">Reference proteome</keyword>
<evidence type="ECO:0000313" key="4">
    <source>
        <dbReference type="Proteomes" id="UP001429984"/>
    </source>
</evidence>
<dbReference type="Gene3D" id="3.10.450.50">
    <property type="match status" value="1"/>
</dbReference>
<dbReference type="EMBL" id="JADLZT010000004">
    <property type="protein sequence ID" value="MBF6024014.1"/>
    <property type="molecule type" value="Genomic_DNA"/>
</dbReference>